<evidence type="ECO:0000259" key="1">
    <source>
        <dbReference type="Pfam" id="PF13480"/>
    </source>
</evidence>
<comment type="caution">
    <text evidence="2">The sequence shown here is derived from an EMBL/GenBank/DDBJ whole genome shotgun (WGS) entry which is preliminary data.</text>
</comment>
<feature type="domain" description="BioF2-like acetyltransferase" evidence="1">
    <location>
        <begin position="181"/>
        <end position="329"/>
    </location>
</feature>
<protein>
    <recommendedName>
        <fullName evidence="1">BioF2-like acetyltransferase domain-containing protein</fullName>
    </recommendedName>
</protein>
<evidence type="ECO:0000313" key="3">
    <source>
        <dbReference type="Proteomes" id="UP000738126"/>
    </source>
</evidence>
<dbReference type="Pfam" id="PF13480">
    <property type="entry name" value="Acetyltransf_6"/>
    <property type="match status" value="1"/>
</dbReference>
<reference evidence="2 3" key="1">
    <citation type="journal article" date="2020" name="Microorganisms">
        <title>Osmotic Adaptation and Compatible Solute Biosynthesis of Phototrophic Bacteria as Revealed from Genome Analyses.</title>
        <authorList>
            <person name="Imhoff J.F."/>
            <person name="Rahn T."/>
            <person name="Kunzel S."/>
            <person name="Keller A."/>
            <person name="Neulinger S.C."/>
        </authorList>
    </citation>
    <scope>NUCLEOTIDE SEQUENCE [LARGE SCALE GENOMIC DNA]</scope>
    <source>
        <strain evidence="2 3">DSM 15116</strain>
    </source>
</reference>
<organism evidence="2 3">
    <name type="scientific">Halorhodospira neutriphila</name>
    <dbReference type="NCBI Taxonomy" id="168379"/>
    <lineage>
        <taxon>Bacteria</taxon>
        <taxon>Pseudomonadati</taxon>
        <taxon>Pseudomonadota</taxon>
        <taxon>Gammaproteobacteria</taxon>
        <taxon>Chromatiales</taxon>
        <taxon>Ectothiorhodospiraceae</taxon>
        <taxon>Halorhodospira</taxon>
    </lineage>
</organism>
<proteinExistence type="predicted"/>
<accession>A0ABS1E8Y5</accession>
<name>A0ABS1E8Y5_9GAMM</name>
<evidence type="ECO:0000313" key="2">
    <source>
        <dbReference type="EMBL" id="MBK1727348.1"/>
    </source>
</evidence>
<dbReference type="Proteomes" id="UP000738126">
    <property type="component" value="Unassembled WGS sequence"/>
</dbReference>
<dbReference type="InterPro" id="IPR016181">
    <property type="entry name" value="Acyl_CoA_acyltransferase"/>
</dbReference>
<dbReference type="Gene3D" id="3.40.630.30">
    <property type="match status" value="1"/>
</dbReference>
<sequence length="365" mass="41071">MPAWRVTRQPFQEVAPQWRAMGRAYAVSPFLSAAWHQALHELAGGEGGLETVAIRDGERTVALATLGQGRERRLRALPSRVLYLNETGDPRLDRLTVEHNGLLAAEAEEPPALAALLASLLERSGWDECSLGWWDEARWRRIAPALAHLPLTPVVRERRTYRFIELEGADGLGALLGRLSRNTRQQIRRALRAYGGEGAVAVEAASGPRQVQSWLEALAAWHQSRWRARGREGAFADPRLMGFHRRWLALGAGDGWAQLLRVSTRQGEIGYLYNLAAGDYLCNYQGGFAYDADAKRKPGLVCHALAAAEAARGGMRRYDLLMGDSRYKRSLAGGEGQMVRLLLQRRRWRLRLDRRLRRWRDGRRG</sequence>
<gene>
    <name evidence="2" type="ORF">CKO13_10030</name>
</gene>
<dbReference type="EMBL" id="NRSH01000134">
    <property type="protein sequence ID" value="MBK1727348.1"/>
    <property type="molecule type" value="Genomic_DNA"/>
</dbReference>
<dbReference type="SUPFAM" id="SSF55729">
    <property type="entry name" value="Acyl-CoA N-acyltransferases (Nat)"/>
    <property type="match status" value="1"/>
</dbReference>
<dbReference type="RefSeq" id="WP_207132186.1">
    <property type="nucleotide sequence ID" value="NZ_NRSH01000134.1"/>
</dbReference>
<dbReference type="InterPro" id="IPR038740">
    <property type="entry name" value="BioF2-like_GNAT_dom"/>
</dbReference>
<keyword evidence="3" id="KW-1185">Reference proteome</keyword>